<dbReference type="SUPFAM" id="SSF47413">
    <property type="entry name" value="lambda repressor-like DNA-binding domains"/>
    <property type="match status" value="1"/>
</dbReference>
<name>A0A7X3ML03_9FIRM</name>
<dbReference type="GO" id="GO:0003677">
    <property type="term" value="F:DNA binding"/>
    <property type="evidence" value="ECO:0007669"/>
    <property type="project" value="UniProtKB-KW"/>
</dbReference>
<sequence length="92" mass="10487">MFGDMIKNLRQSRSLNQVQLADSLNVSKQTVSNWENNNILPSIEMLVKISQFFSVSTDYLLELDSRSYIEVTGLTDVQLAHVRQIIDDIKGI</sequence>
<evidence type="ECO:0000256" key="1">
    <source>
        <dbReference type="ARBA" id="ARBA00023125"/>
    </source>
</evidence>
<dbReference type="Proteomes" id="UP000460412">
    <property type="component" value="Unassembled WGS sequence"/>
</dbReference>
<feature type="domain" description="HTH cro/C1-type" evidence="2">
    <location>
        <begin position="6"/>
        <end position="60"/>
    </location>
</feature>
<dbReference type="RefSeq" id="WP_159754755.1">
    <property type="nucleotide sequence ID" value="NZ_CATIFW010000107.1"/>
</dbReference>
<evidence type="ECO:0000313" key="3">
    <source>
        <dbReference type="EMBL" id="MXP78300.1"/>
    </source>
</evidence>
<evidence type="ECO:0000313" key="4">
    <source>
        <dbReference type="Proteomes" id="UP000460412"/>
    </source>
</evidence>
<keyword evidence="4" id="KW-1185">Reference proteome</keyword>
<dbReference type="AlphaFoldDB" id="A0A7X3ML03"/>
<dbReference type="Gene3D" id="1.10.260.40">
    <property type="entry name" value="lambda repressor-like DNA-binding domains"/>
    <property type="match status" value="1"/>
</dbReference>
<accession>A0A7X3ML03</accession>
<dbReference type="PANTHER" id="PTHR46558:SF11">
    <property type="entry name" value="HTH-TYPE TRANSCRIPTIONAL REGULATOR XRE"/>
    <property type="match status" value="1"/>
</dbReference>
<dbReference type="EMBL" id="WUQX01000001">
    <property type="protein sequence ID" value="MXP78300.1"/>
    <property type="molecule type" value="Genomic_DNA"/>
</dbReference>
<dbReference type="InterPro" id="IPR010982">
    <property type="entry name" value="Lambda_DNA-bd_dom_sf"/>
</dbReference>
<dbReference type="CDD" id="cd00093">
    <property type="entry name" value="HTH_XRE"/>
    <property type="match status" value="1"/>
</dbReference>
<dbReference type="Pfam" id="PF01381">
    <property type="entry name" value="HTH_3"/>
    <property type="match status" value="1"/>
</dbReference>
<keyword evidence="1" id="KW-0238">DNA-binding</keyword>
<dbReference type="InterPro" id="IPR001387">
    <property type="entry name" value="Cro/C1-type_HTH"/>
</dbReference>
<dbReference type="SMART" id="SM00530">
    <property type="entry name" value="HTH_XRE"/>
    <property type="match status" value="1"/>
</dbReference>
<proteinExistence type="predicted"/>
<organism evidence="3 4">
    <name type="scientific">Sporofaciens musculi</name>
    <dbReference type="NCBI Taxonomy" id="2681861"/>
    <lineage>
        <taxon>Bacteria</taxon>
        <taxon>Bacillati</taxon>
        <taxon>Bacillota</taxon>
        <taxon>Clostridia</taxon>
        <taxon>Lachnospirales</taxon>
        <taxon>Lachnospiraceae</taxon>
        <taxon>Sporofaciens</taxon>
    </lineage>
</organism>
<comment type="caution">
    <text evidence="3">The sequence shown here is derived from an EMBL/GenBank/DDBJ whole genome shotgun (WGS) entry which is preliminary data.</text>
</comment>
<dbReference type="PROSITE" id="PS50943">
    <property type="entry name" value="HTH_CROC1"/>
    <property type="match status" value="1"/>
</dbReference>
<protein>
    <submittedName>
        <fullName evidence="3">Helix-turn-helix domain-containing protein</fullName>
    </submittedName>
</protein>
<gene>
    <name evidence="3" type="ORF">GN277_23990</name>
</gene>
<reference evidence="3 4" key="1">
    <citation type="submission" date="2019-12" db="EMBL/GenBank/DDBJ databases">
        <title>Sporaefaciens musculi gen. nov., sp. nov., a novel bacterium isolated from the caecum of an obese mouse.</title>
        <authorList>
            <person name="Rasmussen T.S."/>
            <person name="Streidl T."/>
            <person name="Hitch T.C.A."/>
            <person name="Wortmann E."/>
            <person name="Deptula P."/>
            <person name="Hansen M."/>
            <person name="Nielsen D.S."/>
            <person name="Clavel T."/>
            <person name="Vogensen F.K."/>
        </authorList>
    </citation>
    <scope>NUCLEOTIDE SEQUENCE [LARGE SCALE GENOMIC DNA]</scope>
    <source>
        <strain evidence="3 4">WCA-9-b2</strain>
    </source>
</reference>
<dbReference type="PANTHER" id="PTHR46558">
    <property type="entry name" value="TRACRIPTIONAL REGULATORY PROTEIN-RELATED-RELATED"/>
    <property type="match status" value="1"/>
</dbReference>
<evidence type="ECO:0000259" key="2">
    <source>
        <dbReference type="PROSITE" id="PS50943"/>
    </source>
</evidence>